<evidence type="ECO:0000313" key="2">
    <source>
        <dbReference type="Proteomes" id="UP001244341"/>
    </source>
</evidence>
<accession>A0ABY8TXT2</accession>
<sequence length="190" mass="20735">MHLQHLLVQERFVGKSACQAVALQLAGDVVRLRSQLQETQGQLGLEQLERQAQQQLPAAPVAAQQLQQQQQQQQEGGEAPACRSVDECLGECRASVLQALEEHRGENEAVLQLLDSRLSTISAWYEDSSWADGIQQQLAAIEQAFAAGLQQQAAAAAAELDLQAQHAACEELRQWNELLMTAMRQAGGSV</sequence>
<dbReference type="EMBL" id="CP126211">
    <property type="protein sequence ID" value="WIA13056.1"/>
    <property type="molecule type" value="Genomic_DNA"/>
</dbReference>
<proteinExistence type="predicted"/>
<gene>
    <name evidence="1" type="ORF">OEZ85_006662</name>
</gene>
<protein>
    <submittedName>
        <fullName evidence="1">Uncharacterized protein</fullName>
    </submittedName>
</protein>
<reference evidence="1 2" key="1">
    <citation type="submission" date="2023-05" db="EMBL/GenBank/DDBJ databases">
        <title>A 100% complete, gapless, phased diploid assembly of the Scenedesmus obliquus UTEX 3031 genome.</title>
        <authorList>
            <person name="Biondi T.C."/>
            <person name="Hanschen E.R."/>
            <person name="Kwon T."/>
            <person name="Eng W."/>
            <person name="Kruse C.P.S."/>
            <person name="Koehler S.I."/>
            <person name="Kunde Y."/>
            <person name="Gleasner C.D."/>
            <person name="You Mak K.T."/>
            <person name="Polle J."/>
            <person name="Hovde B.T."/>
            <person name="Starkenburg S.R."/>
        </authorList>
    </citation>
    <scope>NUCLEOTIDE SEQUENCE [LARGE SCALE GENOMIC DNA]</scope>
    <source>
        <strain evidence="1 2">DOE0152z</strain>
    </source>
</reference>
<name>A0ABY8TXT2_TETOB</name>
<dbReference type="Proteomes" id="UP001244341">
    <property type="component" value="Chromosome 4b"/>
</dbReference>
<keyword evidence="2" id="KW-1185">Reference proteome</keyword>
<organism evidence="1 2">
    <name type="scientific">Tetradesmus obliquus</name>
    <name type="common">Green alga</name>
    <name type="synonym">Acutodesmus obliquus</name>
    <dbReference type="NCBI Taxonomy" id="3088"/>
    <lineage>
        <taxon>Eukaryota</taxon>
        <taxon>Viridiplantae</taxon>
        <taxon>Chlorophyta</taxon>
        <taxon>core chlorophytes</taxon>
        <taxon>Chlorophyceae</taxon>
        <taxon>CS clade</taxon>
        <taxon>Sphaeropleales</taxon>
        <taxon>Scenedesmaceae</taxon>
        <taxon>Tetradesmus</taxon>
    </lineage>
</organism>
<evidence type="ECO:0000313" key="1">
    <source>
        <dbReference type="EMBL" id="WIA13056.1"/>
    </source>
</evidence>